<sequence>MEELVQRVRRAVDVDGETAEAAIRAVFSFLNREGPEAEMAKLVAAIDGAEDYVGPPPDQDAVTLGGLGGLMGGGIMEILGALQGLGLDIGQIQVLGEEIFGFAREKVGAETTDRLVRGTPGLSQFL</sequence>
<dbReference type="STRING" id="1120955.SAMN03080610_00532"/>
<proteinExistence type="predicted"/>
<keyword evidence="2" id="KW-1185">Reference proteome</keyword>
<reference evidence="1 2" key="1">
    <citation type="submission" date="2016-10" db="EMBL/GenBank/DDBJ databases">
        <authorList>
            <person name="de Groot N.N."/>
        </authorList>
    </citation>
    <scope>NUCLEOTIDE SEQUENCE [LARGE SCALE GENOMIC DNA]</scope>
    <source>
        <strain evidence="1 2">DSM 2698</strain>
    </source>
</reference>
<dbReference type="OrthoDB" id="7907231at2"/>
<evidence type="ECO:0008006" key="3">
    <source>
        <dbReference type="Google" id="ProtNLM"/>
    </source>
</evidence>
<dbReference type="RefSeq" id="WP_092809318.1">
    <property type="nucleotide sequence ID" value="NZ_FMVW01000001.1"/>
</dbReference>
<evidence type="ECO:0000313" key="1">
    <source>
        <dbReference type="EMBL" id="SCZ23425.1"/>
    </source>
</evidence>
<dbReference type="Proteomes" id="UP000199347">
    <property type="component" value="Unassembled WGS sequence"/>
</dbReference>
<evidence type="ECO:0000313" key="2">
    <source>
        <dbReference type="Proteomes" id="UP000199347"/>
    </source>
</evidence>
<dbReference type="EMBL" id="FMVW01000001">
    <property type="protein sequence ID" value="SCZ23425.1"/>
    <property type="molecule type" value="Genomic_DNA"/>
</dbReference>
<protein>
    <recommendedName>
        <fullName evidence="3">DUF2267 domain-containing protein</fullName>
    </recommendedName>
</protein>
<name>A0A1G5MDZ3_AFIMA</name>
<dbReference type="AlphaFoldDB" id="A0A1G5MDZ3"/>
<organism evidence="1 2">
    <name type="scientific">Afifella marina DSM 2698</name>
    <dbReference type="NCBI Taxonomy" id="1120955"/>
    <lineage>
        <taxon>Bacteria</taxon>
        <taxon>Pseudomonadati</taxon>
        <taxon>Pseudomonadota</taxon>
        <taxon>Alphaproteobacteria</taxon>
        <taxon>Hyphomicrobiales</taxon>
        <taxon>Afifellaceae</taxon>
        <taxon>Afifella</taxon>
    </lineage>
</organism>
<accession>A0A1G5MDZ3</accession>
<gene>
    <name evidence="1" type="ORF">SAMN03080610_00532</name>
</gene>